<keyword evidence="4" id="KW-1185">Reference proteome</keyword>
<feature type="compositionally biased region" description="Basic and acidic residues" evidence="1">
    <location>
        <begin position="82"/>
        <end position="111"/>
    </location>
</feature>
<evidence type="ECO:0000313" key="3">
    <source>
        <dbReference type="EMBL" id="KAF7196112.1"/>
    </source>
</evidence>
<feature type="compositionally biased region" description="Acidic residues" evidence="1">
    <location>
        <begin position="498"/>
        <end position="507"/>
    </location>
</feature>
<gene>
    <name evidence="3" type="ORF">HII31_02513</name>
</gene>
<feature type="compositionally biased region" description="Polar residues" evidence="1">
    <location>
        <begin position="292"/>
        <end position="311"/>
    </location>
</feature>
<accession>A0A8H6RRT2</accession>
<feature type="domain" description="Hpc2-related" evidence="2">
    <location>
        <begin position="488"/>
        <end position="530"/>
    </location>
</feature>
<feature type="compositionally biased region" description="Low complexity" evidence="1">
    <location>
        <begin position="159"/>
        <end position="175"/>
    </location>
</feature>
<feature type="region of interest" description="Disordered" evidence="1">
    <location>
        <begin position="462"/>
        <end position="507"/>
    </location>
</feature>
<dbReference type="InterPro" id="IPR014840">
    <property type="entry name" value="HRD"/>
</dbReference>
<comment type="caution">
    <text evidence="3">The sequence shown here is derived from an EMBL/GenBank/DDBJ whole genome shotgun (WGS) entry which is preliminary data.</text>
</comment>
<evidence type="ECO:0000313" key="4">
    <source>
        <dbReference type="Proteomes" id="UP000660729"/>
    </source>
</evidence>
<proteinExistence type="predicted"/>
<organism evidence="3 4">
    <name type="scientific">Pseudocercospora fuligena</name>
    <dbReference type="NCBI Taxonomy" id="685502"/>
    <lineage>
        <taxon>Eukaryota</taxon>
        <taxon>Fungi</taxon>
        <taxon>Dikarya</taxon>
        <taxon>Ascomycota</taxon>
        <taxon>Pezizomycotina</taxon>
        <taxon>Dothideomycetes</taxon>
        <taxon>Dothideomycetidae</taxon>
        <taxon>Mycosphaerellales</taxon>
        <taxon>Mycosphaerellaceae</taxon>
        <taxon>Pseudocercospora</taxon>
    </lineage>
</organism>
<feature type="compositionally biased region" description="Polar residues" evidence="1">
    <location>
        <begin position="631"/>
        <end position="641"/>
    </location>
</feature>
<feature type="compositionally biased region" description="Pro residues" evidence="1">
    <location>
        <begin position="149"/>
        <end position="158"/>
    </location>
</feature>
<protein>
    <submittedName>
        <fullName evidence="3">Histone promoter control protein 2</fullName>
    </submittedName>
</protein>
<dbReference type="EMBL" id="JABCIY010000031">
    <property type="protein sequence ID" value="KAF7196112.1"/>
    <property type="molecule type" value="Genomic_DNA"/>
</dbReference>
<feature type="region of interest" description="Disordered" evidence="1">
    <location>
        <begin position="533"/>
        <end position="641"/>
    </location>
</feature>
<feature type="compositionally biased region" description="Polar residues" evidence="1">
    <location>
        <begin position="128"/>
        <end position="140"/>
    </location>
</feature>
<reference evidence="3" key="1">
    <citation type="submission" date="2020-04" db="EMBL/GenBank/DDBJ databases">
        <title>Draft genome resource of the tomato pathogen Pseudocercospora fuligena.</title>
        <authorList>
            <person name="Zaccaron A."/>
        </authorList>
    </citation>
    <scope>NUCLEOTIDE SEQUENCE</scope>
    <source>
        <strain evidence="3">PF001</strain>
    </source>
</reference>
<feature type="compositionally biased region" description="Pro residues" evidence="1">
    <location>
        <begin position="183"/>
        <end position="194"/>
    </location>
</feature>
<feature type="compositionally biased region" description="Polar residues" evidence="1">
    <location>
        <begin position="260"/>
        <end position="271"/>
    </location>
</feature>
<dbReference type="PRINTS" id="PR01217">
    <property type="entry name" value="PRICHEXTENSN"/>
</dbReference>
<feature type="compositionally biased region" description="Low complexity" evidence="1">
    <location>
        <begin position="57"/>
        <end position="74"/>
    </location>
</feature>
<feature type="compositionally biased region" description="Polar residues" evidence="1">
    <location>
        <begin position="344"/>
        <end position="355"/>
    </location>
</feature>
<dbReference type="AlphaFoldDB" id="A0A8H6RRT2"/>
<evidence type="ECO:0000259" key="2">
    <source>
        <dbReference type="Pfam" id="PF08729"/>
    </source>
</evidence>
<dbReference type="Proteomes" id="UP000660729">
    <property type="component" value="Unassembled WGS sequence"/>
</dbReference>
<dbReference type="Pfam" id="PF08729">
    <property type="entry name" value="HUN"/>
    <property type="match status" value="1"/>
</dbReference>
<evidence type="ECO:0000256" key="1">
    <source>
        <dbReference type="SAM" id="MobiDB-lite"/>
    </source>
</evidence>
<feature type="compositionally biased region" description="Low complexity" evidence="1">
    <location>
        <begin position="17"/>
        <end position="28"/>
    </location>
</feature>
<sequence length="662" mass="69710">MCFLYTAKCKMADRESSSSLSSPGPDSPQNQNSGILPALQPADEIRVAGARSGGGVAAPHSADPTAASTTTAAAPKKRTRKPKEPKPEGEEKDKPVKKPRKPREPKVKNEDGSAPAPQRKRAKAATADTQKTLDQMVTQFQAPGLPASAPQPQPPQQNYPPLVLPSQPQQLHPVPDTVMRDSLPPPASKPPTPRPYSSGQNYDPIRGATIDSAPQQPPPPPRTVVSNGSAHASPLINRASASPSITSLIDPPATKPSIPLSYSSQAPQQTHGPLPPFIGSNQHSPTPPRASISASMLPSQPAPVQQPSKPITQPPSMPNMDGAMDVDAPPKQPALQSGPELKQSKSSSSAPTPQLQKEKKAASSPKAAGTGLLASSDLFGGPGSKQNVEPRGVDICIQIKLNPAGGNTINIAQEIAKKYGRDAINPRAAAHRERLLQVAAAANRLEGGNGDDLSVDLMSEVDGDSNVEMGGMDDGGNTATGADDDKPKRKRRRKEEEYDKEDDFIDDTELAWQEKAAVAKDGFFVYSGPLVPEGQAAQVESSTTSGRGRGGGRGRGRGRGAKDANASGRADAEKTKDPNAPTRGRGSRGGRTAGAPRKPRITKADRERMEAEKAERERMANQTNPPPLQLAPTNTVTPPNLGQLAQQQQLPMFTNGATLVPN</sequence>
<name>A0A8H6RRT2_9PEZI</name>
<feature type="region of interest" description="Disordered" evidence="1">
    <location>
        <begin position="10"/>
        <end position="389"/>
    </location>
</feature>
<dbReference type="OrthoDB" id="5576775at2759"/>
<feature type="compositionally biased region" description="Basic residues" evidence="1">
    <location>
        <begin position="550"/>
        <end position="559"/>
    </location>
</feature>
<feature type="compositionally biased region" description="Basic and acidic residues" evidence="1">
    <location>
        <begin position="602"/>
        <end position="619"/>
    </location>
</feature>